<dbReference type="Proteomes" id="UP001440599">
    <property type="component" value="Unassembled WGS sequence"/>
</dbReference>
<keyword evidence="8 9" id="KW-0472">Membrane</keyword>
<feature type="transmembrane region" description="Helical" evidence="9">
    <location>
        <begin position="58"/>
        <end position="76"/>
    </location>
</feature>
<keyword evidence="6 9" id="KW-0378">Hydrolase</keyword>
<comment type="similarity">
    <text evidence="1 9 11">Belongs to the peptidase A8 family.</text>
</comment>
<evidence type="ECO:0000256" key="9">
    <source>
        <dbReference type="HAMAP-Rule" id="MF_00161"/>
    </source>
</evidence>
<keyword evidence="7 9" id="KW-1133">Transmembrane helix</keyword>
<keyword evidence="3 9" id="KW-0645">Protease</keyword>
<keyword evidence="5 9" id="KW-0064">Aspartyl protease</keyword>
<proteinExistence type="inferred from homology"/>
<comment type="caution">
    <text evidence="9">Lacks conserved residue(s) required for the propagation of feature annotation.</text>
</comment>
<evidence type="ECO:0000256" key="6">
    <source>
        <dbReference type="ARBA" id="ARBA00022801"/>
    </source>
</evidence>
<evidence type="ECO:0000256" key="8">
    <source>
        <dbReference type="ARBA" id="ARBA00023136"/>
    </source>
</evidence>
<name>A0ABV1EPN1_9FIRM</name>
<comment type="function">
    <text evidence="9 10">This protein specifically catalyzes the removal of signal peptides from prolipoproteins.</text>
</comment>
<feature type="active site" evidence="9">
    <location>
        <position position="127"/>
    </location>
</feature>
<dbReference type="PANTHER" id="PTHR33695:SF1">
    <property type="entry name" value="LIPOPROTEIN SIGNAL PEPTIDASE"/>
    <property type="match status" value="1"/>
</dbReference>
<feature type="transmembrane region" description="Helical" evidence="9">
    <location>
        <begin position="83"/>
        <end position="101"/>
    </location>
</feature>
<accession>A0ABV1EPN1</accession>
<evidence type="ECO:0000256" key="5">
    <source>
        <dbReference type="ARBA" id="ARBA00022750"/>
    </source>
</evidence>
<comment type="caution">
    <text evidence="12">The sequence shown here is derived from an EMBL/GenBank/DDBJ whole genome shotgun (WGS) entry which is preliminary data.</text>
</comment>
<keyword evidence="2 9" id="KW-1003">Cell membrane</keyword>
<feature type="active site" evidence="9">
    <location>
        <position position="111"/>
    </location>
</feature>
<reference evidence="12 13" key="1">
    <citation type="submission" date="2024-03" db="EMBL/GenBank/DDBJ databases">
        <title>Human intestinal bacterial collection.</title>
        <authorList>
            <person name="Pauvert C."/>
            <person name="Hitch T.C.A."/>
            <person name="Clavel T."/>
        </authorList>
    </citation>
    <scope>NUCLEOTIDE SEQUENCE [LARGE SCALE GENOMIC DNA]</scope>
    <source>
        <strain evidence="12 13">CLA-AP-H34</strain>
    </source>
</reference>
<gene>
    <name evidence="9 12" type="primary">lspA</name>
    <name evidence="12" type="ORF">WMO45_08420</name>
</gene>
<evidence type="ECO:0000256" key="1">
    <source>
        <dbReference type="ARBA" id="ARBA00006139"/>
    </source>
</evidence>
<dbReference type="PANTHER" id="PTHR33695">
    <property type="entry name" value="LIPOPROTEIN SIGNAL PEPTIDASE"/>
    <property type="match status" value="1"/>
</dbReference>
<evidence type="ECO:0000313" key="12">
    <source>
        <dbReference type="EMBL" id="MEQ2456544.1"/>
    </source>
</evidence>
<dbReference type="GO" id="GO:0004190">
    <property type="term" value="F:aspartic-type endopeptidase activity"/>
    <property type="evidence" value="ECO:0007669"/>
    <property type="project" value="UniProtKB-EC"/>
</dbReference>
<feature type="transmembrane region" description="Helical" evidence="9">
    <location>
        <begin position="121"/>
        <end position="143"/>
    </location>
</feature>
<evidence type="ECO:0000256" key="10">
    <source>
        <dbReference type="RuleBase" id="RU000594"/>
    </source>
</evidence>
<dbReference type="NCBIfam" id="TIGR00077">
    <property type="entry name" value="lspA"/>
    <property type="match status" value="1"/>
</dbReference>
<evidence type="ECO:0000256" key="11">
    <source>
        <dbReference type="RuleBase" id="RU004181"/>
    </source>
</evidence>
<sequence length="159" mass="17384">MIYVLFVVALVALDQLVKFLVRTNLALGEGVPFLPHILQLTYVQNTGAAFSLFENHTWILTLISLAVSILLAVLLVRRVFPHPVAMFTLSAVLAGAVGNLIDRAFLGYVTDMFQTLFITFPVFNVADICVVVGGIAFCVYYLFFDGKGEKGHDAAAADR</sequence>
<evidence type="ECO:0000256" key="4">
    <source>
        <dbReference type="ARBA" id="ARBA00022692"/>
    </source>
</evidence>
<keyword evidence="13" id="KW-1185">Reference proteome</keyword>
<comment type="pathway">
    <text evidence="9">Protein modification; lipoprotein biosynthesis (signal peptide cleavage).</text>
</comment>
<dbReference type="EC" id="3.4.23.36" evidence="9"/>
<evidence type="ECO:0000313" key="13">
    <source>
        <dbReference type="Proteomes" id="UP001440599"/>
    </source>
</evidence>
<evidence type="ECO:0000256" key="3">
    <source>
        <dbReference type="ARBA" id="ARBA00022670"/>
    </source>
</evidence>
<comment type="catalytic activity">
    <reaction evidence="9 10">
        <text>Release of signal peptides from bacterial membrane prolipoproteins. Hydrolyzes -Xaa-Yaa-Zaa-|-(S,diacylglyceryl)Cys-, in which Xaa is hydrophobic (preferably Leu), and Yaa (Ala or Ser) and Zaa (Gly or Ala) have small, neutral side chains.</text>
        <dbReference type="EC" id="3.4.23.36"/>
    </reaction>
</comment>
<comment type="subcellular location">
    <subcellularLocation>
        <location evidence="9">Cell membrane</location>
        <topology evidence="9">Multi-pass membrane protein</topology>
    </subcellularLocation>
</comment>
<dbReference type="PRINTS" id="PR00781">
    <property type="entry name" value="LIPOSIGPTASE"/>
</dbReference>
<dbReference type="InterPro" id="IPR001872">
    <property type="entry name" value="Peptidase_A8"/>
</dbReference>
<evidence type="ECO:0000256" key="7">
    <source>
        <dbReference type="ARBA" id="ARBA00022989"/>
    </source>
</evidence>
<dbReference type="Pfam" id="PF01252">
    <property type="entry name" value="Peptidase_A8"/>
    <property type="match status" value="1"/>
</dbReference>
<protein>
    <recommendedName>
        <fullName evidence="9">Lipoprotein signal peptidase</fullName>
        <ecNumber evidence="9">3.4.23.36</ecNumber>
    </recommendedName>
    <alternativeName>
        <fullName evidence="9">Prolipoprotein signal peptidase</fullName>
    </alternativeName>
    <alternativeName>
        <fullName evidence="9">Signal peptidase II</fullName>
        <shortName evidence="9">SPase II</shortName>
    </alternativeName>
</protein>
<dbReference type="EMBL" id="JBBMFT010000004">
    <property type="protein sequence ID" value="MEQ2456544.1"/>
    <property type="molecule type" value="Genomic_DNA"/>
</dbReference>
<dbReference type="HAMAP" id="MF_00161">
    <property type="entry name" value="LspA"/>
    <property type="match status" value="1"/>
</dbReference>
<dbReference type="RefSeq" id="WP_349140205.1">
    <property type="nucleotide sequence ID" value="NZ_JBBMFT010000004.1"/>
</dbReference>
<dbReference type="PROSITE" id="PS00855">
    <property type="entry name" value="SPASE_II"/>
    <property type="match status" value="1"/>
</dbReference>
<evidence type="ECO:0000256" key="2">
    <source>
        <dbReference type="ARBA" id="ARBA00022475"/>
    </source>
</evidence>
<keyword evidence="4 9" id="KW-0812">Transmembrane</keyword>
<organism evidence="12 13">
    <name type="scientific">Flavonifractor hominis</name>
    <dbReference type="NCBI Taxonomy" id="3133178"/>
    <lineage>
        <taxon>Bacteria</taxon>
        <taxon>Bacillati</taxon>
        <taxon>Bacillota</taxon>
        <taxon>Clostridia</taxon>
        <taxon>Eubacteriales</taxon>
        <taxon>Oscillospiraceae</taxon>
        <taxon>Flavonifractor</taxon>
    </lineage>
</organism>